<sequence length="355" mass="37841">MAAYGQDNVHSNSPPEITAAAPTTCRDDASGEDHVVAKRHVNAGRCQSFLRCLYEQQLVSWTQSDHSASPADMASILRRLPGVAIVTGAGGTGIGAAVAKGFARSGCTKIAITDINSATLRETKDAILSINSSIKVFDQAGDIADEGFVDSFTDEVTSKFTRLDYAVNCAGVLGGKPVKAVEMTMDAFDRLNNINYRGSWLSSRAQLRNMLKQEPLSDQPGQRGAIVNIASQLGIVSRPGAGEFTFPMRHHQTDHRVAAYCASKSAIINMTRANAIDYSDDGIRVNCICPGVIETPMTTTSPAMVEALRPAINIAPMKRMGTPDEVANAVLFLCSTQASFIQGHALVVDGGYTIN</sequence>
<comment type="caution">
    <text evidence="1">The sequence shown here is derived from an EMBL/GenBank/DDBJ whole genome shotgun (WGS) entry which is preliminary data.</text>
</comment>
<accession>A0ACC2I8L8</accession>
<reference evidence="1" key="1">
    <citation type="submission" date="2022-11" db="EMBL/GenBank/DDBJ databases">
        <title>Genome Sequence of Boeremia exigua.</title>
        <authorList>
            <person name="Buettner E."/>
        </authorList>
    </citation>
    <scope>NUCLEOTIDE SEQUENCE</scope>
    <source>
        <strain evidence="1">CU02</strain>
    </source>
</reference>
<name>A0ACC2I8L8_9PLEO</name>
<gene>
    <name evidence="1" type="ORF">OPT61_g5952</name>
</gene>
<protein>
    <submittedName>
        <fullName evidence="1">Uncharacterized protein</fullName>
    </submittedName>
</protein>
<keyword evidence="2" id="KW-1185">Reference proteome</keyword>
<evidence type="ECO:0000313" key="1">
    <source>
        <dbReference type="EMBL" id="KAJ8111462.1"/>
    </source>
</evidence>
<organism evidence="1 2">
    <name type="scientific">Boeremia exigua</name>
    <dbReference type="NCBI Taxonomy" id="749465"/>
    <lineage>
        <taxon>Eukaryota</taxon>
        <taxon>Fungi</taxon>
        <taxon>Dikarya</taxon>
        <taxon>Ascomycota</taxon>
        <taxon>Pezizomycotina</taxon>
        <taxon>Dothideomycetes</taxon>
        <taxon>Pleosporomycetidae</taxon>
        <taxon>Pleosporales</taxon>
        <taxon>Pleosporineae</taxon>
        <taxon>Didymellaceae</taxon>
        <taxon>Boeremia</taxon>
    </lineage>
</organism>
<evidence type="ECO:0000313" key="2">
    <source>
        <dbReference type="Proteomes" id="UP001153331"/>
    </source>
</evidence>
<dbReference type="Proteomes" id="UP001153331">
    <property type="component" value="Unassembled WGS sequence"/>
</dbReference>
<proteinExistence type="predicted"/>
<dbReference type="EMBL" id="JAPHNI010000404">
    <property type="protein sequence ID" value="KAJ8111462.1"/>
    <property type="molecule type" value="Genomic_DNA"/>
</dbReference>